<dbReference type="EMBL" id="JADBEB010000001">
    <property type="protein sequence ID" value="MBE1488904.1"/>
    <property type="molecule type" value="Genomic_DNA"/>
</dbReference>
<feature type="domain" description="DinB-like" evidence="1">
    <location>
        <begin position="12"/>
        <end position="174"/>
    </location>
</feature>
<dbReference type="Gene3D" id="1.20.120.450">
    <property type="entry name" value="dinb family like domain"/>
    <property type="match status" value="1"/>
</dbReference>
<gene>
    <name evidence="2" type="ORF">H4W31_004542</name>
</gene>
<evidence type="ECO:0000313" key="2">
    <source>
        <dbReference type="EMBL" id="MBE1488904.1"/>
    </source>
</evidence>
<dbReference type="InterPro" id="IPR034660">
    <property type="entry name" value="DinB/YfiT-like"/>
</dbReference>
<dbReference type="InterPro" id="IPR024775">
    <property type="entry name" value="DinB-like"/>
</dbReference>
<evidence type="ECO:0000313" key="3">
    <source>
        <dbReference type="Proteomes" id="UP000649753"/>
    </source>
</evidence>
<dbReference type="Proteomes" id="UP000649753">
    <property type="component" value="Unassembled WGS sequence"/>
</dbReference>
<sequence length="188" mass="20821">MSIDWNAQLVDQLDWHWQHQLRPRLHGLTDDEYFWEPVPNCWNVRPRADAPADLAHGSGAYVMEYGRPEPSPAPVTTIAWRLGHVIVGVLGRRSAAHFGGPPAEHDSFDYAGTAAEALRQLDEAYATWLAGVRGLDAAGLARPCGPAEGPYGDLPMAALVLHINRETIHHGAEISLLRDLYQHRQNRG</sequence>
<evidence type="ECO:0000259" key="1">
    <source>
        <dbReference type="Pfam" id="PF12867"/>
    </source>
</evidence>
<keyword evidence="3" id="KW-1185">Reference proteome</keyword>
<organism evidence="2 3">
    <name type="scientific">Plantactinospora soyae</name>
    <dbReference type="NCBI Taxonomy" id="1544732"/>
    <lineage>
        <taxon>Bacteria</taxon>
        <taxon>Bacillati</taxon>
        <taxon>Actinomycetota</taxon>
        <taxon>Actinomycetes</taxon>
        <taxon>Micromonosporales</taxon>
        <taxon>Micromonosporaceae</taxon>
        <taxon>Plantactinospora</taxon>
    </lineage>
</organism>
<proteinExistence type="predicted"/>
<name>A0A927M6I9_9ACTN</name>
<dbReference type="AlphaFoldDB" id="A0A927M6I9"/>
<protein>
    <recommendedName>
        <fullName evidence="1">DinB-like domain-containing protein</fullName>
    </recommendedName>
</protein>
<dbReference type="Pfam" id="PF12867">
    <property type="entry name" value="DinB_2"/>
    <property type="match status" value="1"/>
</dbReference>
<dbReference type="RefSeq" id="WP_192768466.1">
    <property type="nucleotide sequence ID" value="NZ_JADBEB010000001.1"/>
</dbReference>
<comment type="caution">
    <text evidence="2">The sequence shown here is derived from an EMBL/GenBank/DDBJ whole genome shotgun (WGS) entry which is preliminary data.</text>
</comment>
<dbReference type="SUPFAM" id="SSF109854">
    <property type="entry name" value="DinB/YfiT-like putative metalloenzymes"/>
    <property type="match status" value="1"/>
</dbReference>
<accession>A0A927M6I9</accession>
<reference evidence="2" key="1">
    <citation type="submission" date="2020-10" db="EMBL/GenBank/DDBJ databases">
        <title>Sequencing the genomes of 1000 actinobacteria strains.</title>
        <authorList>
            <person name="Klenk H.-P."/>
        </authorList>
    </citation>
    <scope>NUCLEOTIDE SEQUENCE</scope>
    <source>
        <strain evidence="2">DSM 46832</strain>
    </source>
</reference>